<dbReference type="RefSeq" id="WP_183634616.1">
    <property type="nucleotide sequence ID" value="NZ_BAABLE010000011.1"/>
</dbReference>
<dbReference type="AlphaFoldDB" id="A0A840BH14"/>
<organism evidence="3 4">
    <name type="scientific">Niveibacterium umoris</name>
    <dbReference type="NCBI Taxonomy" id="1193620"/>
    <lineage>
        <taxon>Bacteria</taxon>
        <taxon>Pseudomonadati</taxon>
        <taxon>Pseudomonadota</taxon>
        <taxon>Betaproteobacteria</taxon>
        <taxon>Rhodocyclales</taxon>
        <taxon>Rhodocyclaceae</taxon>
        <taxon>Niveibacterium</taxon>
    </lineage>
</organism>
<accession>A0A840BH14</accession>
<gene>
    <name evidence="3" type="ORF">GGR36_002149</name>
</gene>
<name>A0A840BH14_9RHOO</name>
<dbReference type="Pfam" id="PF19078">
    <property type="entry name" value="Big_12"/>
    <property type="match status" value="1"/>
</dbReference>
<evidence type="ECO:0000313" key="3">
    <source>
        <dbReference type="EMBL" id="MBB4012841.1"/>
    </source>
</evidence>
<comment type="caution">
    <text evidence="3">The sequence shown here is derived from an EMBL/GenBank/DDBJ whole genome shotgun (WGS) entry which is preliminary data.</text>
</comment>
<dbReference type="EMBL" id="JACIET010000001">
    <property type="protein sequence ID" value="MBB4012841.1"/>
    <property type="molecule type" value="Genomic_DNA"/>
</dbReference>
<evidence type="ECO:0000256" key="1">
    <source>
        <dbReference type="SAM" id="SignalP"/>
    </source>
</evidence>
<evidence type="ECO:0000259" key="2">
    <source>
        <dbReference type="Pfam" id="PF19078"/>
    </source>
</evidence>
<keyword evidence="4" id="KW-1185">Reference proteome</keyword>
<dbReference type="PROSITE" id="PS51257">
    <property type="entry name" value="PROKAR_LIPOPROTEIN"/>
    <property type="match status" value="1"/>
</dbReference>
<reference evidence="3 4" key="1">
    <citation type="submission" date="2020-08" db="EMBL/GenBank/DDBJ databases">
        <title>Genomic Encyclopedia of Type Strains, Phase IV (KMG-IV): sequencing the most valuable type-strain genomes for metagenomic binning, comparative biology and taxonomic classification.</title>
        <authorList>
            <person name="Goeker M."/>
        </authorList>
    </citation>
    <scope>NUCLEOTIDE SEQUENCE [LARGE SCALE GENOMIC DNA]</scope>
    <source>
        <strain evidence="3 4">DSM 106739</strain>
    </source>
</reference>
<keyword evidence="1" id="KW-0732">Signal</keyword>
<evidence type="ECO:0000313" key="4">
    <source>
        <dbReference type="Proteomes" id="UP000561045"/>
    </source>
</evidence>
<sequence>MNLNHKRFALSALSLALSAILTGCGGSDSPAVTTAAKDTTPPSVTISSSASGQVAKGDVTFTFTFSEDVGTSFTADDIVVTGGSVGAFTRVSGTSATLVVTPASASAGTINVGVAAGKFVDLASNANTAAAAVSQDFSIPVAVESGNTGKCTAAPCVGFEGANVGLNAFEGLGSATVENDPVDATNKVAKLVKVAAGQPWAGATVYTDAATKSVAPIGFSATNKTVTLRVYSPAAGDTIMLKVETGPGAGGMEAQAKTTKVNAWETLTFDYTTPTNGVPYDFTKTYNTISIFPAFMASVSADKAYYFDELNYPAAAAGGGGSGGGSGSGLVTLANGVYASNYTDKPTPWKSVEGGDAGRYIDTGVTTQDWWSGLAAGDATPSFYFGYGVNVAAKPWGFGAFVKAPGNGVANVASYANLKVAVWGNDQLINAHPTFTVILKGGAANGCTPELEGAIAPSAIGVQSYTLPLSGFTLKTACTYTTAAQALAAGVAEVHIQVLGSNLQYTAGGDGSGNYPNGLNIGPISFN</sequence>
<feature type="domain" description="Bacterial Ig-like" evidence="2">
    <location>
        <begin position="38"/>
        <end position="131"/>
    </location>
</feature>
<proteinExistence type="predicted"/>
<feature type="signal peptide" evidence="1">
    <location>
        <begin position="1"/>
        <end position="23"/>
    </location>
</feature>
<protein>
    <recommendedName>
        <fullName evidence="2">Bacterial Ig-like domain-containing protein</fullName>
    </recommendedName>
</protein>
<dbReference type="Proteomes" id="UP000561045">
    <property type="component" value="Unassembled WGS sequence"/>
</dbReference>
<dbReference type="InterPro" id="IPR044048">
    <property type="entry name" value="Big_12"/>
</dbReference>
<feature type="chain" id="PRO_5032383534" description="Bacterial Ig-like domain-containing protein" evidence="1">
    <location>
        <begin position="24"/>
        <end position="527"/>
    </location>
</feature>